<keyword evidence="3" id="KW-1185">Reference proteome</keyword>
<dbReference type="Proteomes" id="UP000242525">
    <property type="component" value="Unassembled WGS sequence"/>
</dbReference>
<evidence type="ECO:0000313" key="2">
    <source>
        <dbReference type="EMBL" id="CDO51803.1"/>
    </source>
</evidence>
<name>A0A0J9X3V2_GEOCN</name>
<feature type="compositionally biased region" description="Polar residues" evidence="1">
    <location>
        <begin position="24"/>
        <end position="45"/>
    </location>
</feature>
<sequence>MNTSSAPVTKKYSNKESTAAGVATSYQRSPVPSTGSAPSASSHRSFGQEGDRSFLLNSQLLSSSDDDDAASTESDLLTADSNVISHIDSSSSPYRRSYSDTSMHNAVSRNSVIHAGHLTSISNNEYDSNASVRPGHKLDEDWVVFSPAETNGTVTPLAYPSHNGAGSFLSQLEQAFPSSSMSDHTVERINQWRLNQSQHILNEFTKLEERRGGAAESAVNDQINSWGLPQNEVDDIPHSVTGTAAAASAGHVTDRIYTHDEIALALSVGLSAPTSTAFNLGHHRNIHRNHTLAKHHEDTVKLIIAALENVHQAYQQDVLDQALNSILHPEQSELRQSSYQPWSQREGRHSASSPPSTPSTPSSSIWKYIKSKVLGLYDFIGLNDEVLEIILGERFINPDSESIGSYSDYGNYLTPATNISTHNPSSSKSAKSSNCTLSPTSSRSNSTSSSTAERHKVSRDIVNLLSNEESLLLLRTRILTELFHNQQQEYAPDHENFWDTPVGGTPASAKNAKSATSETKSTEDSLIGVW</sequence>
<dbReference type="AlphaFoldDB" id="A0A0J9X3V2"/>
<feature type="compositionally biased region" description="Low complexity" evidence="1">
    <location>
        <begin position="425"/>
        <end position="451"/>
    </location>
</feature>
<accession>A0A0J9X3V2</accession>
<feature type="region of interest" description="Disordered" evidence="1">
    <location>
        <begin position="502"/>
        <end position="530"/>
    </location>
</feature>
<comment type="caution">
    <text evidence="2">The sequence shown here is derived from an EMBL/GenBank/DDBJ whole genome shotgun (WGS) entry which is preliminary data.</text>
</comment>
<evidence type="ECO:0000256" key="1">
    <source>
        <dbReference type="SAM" id="MobiDB-lite"/>
    </source>
</evidence>
<protein>
    <submittedName>
        <fullName evidence="2">Uncharacterized protein</fullName>
    </submittedName>
</protein>
<proteinExistence type="predicted"/>
<feature type="compositionally biased region" description="Polar residues" evidence="1">
    <location>
        <begin position="334"/>
        <end position="343"/>
    </location>
</feature>
<gene>
    <name evidence="2" type="ORF">BN980_GECA02s01110g</name>
</gene>
<feature type="region of interest" description="Disordered" evidence="1">
    <location>
        <begin position="421"/>
        <end position="453"/>
    </location>
</feature>
<dbReference type="EMBL" id="CCBN010000002">
    <property type="protein sequence ID" value="CDO51803.1"/>
    <property type="molecule type" value="Genomic_DNA"/>
</dbReference>
<dbReference type="OrthoDB" id="4090493at2759"/>
<feature type="region of interest" description="Disordered" evidence="1">
    <location>
        <begin position="1"/>
        <end position="49"/>
    </location>
</feature>
<evidence type="ECO:0000313" key="3">
    <source>
        <dbReference type="Proteomes" id="UP000242525"/>
    </source>
</evidence>
<feature type="region of interest" description="Disordered" evidence="1">
    <location>
        <begin position="334"/>
        <end position="363"/>
    </location>
</feature>
<organism evidence="2 3">
    <name type="scientific">Geotrichum candidum</name>
    <name type="common">Oospora lactis</name>
    <name type="synonym">Dipodascus geotrichum</name>
    <dbReference type="NCBI Taxonomy" id="1173061"/>
    <lineage>
        <taxon>Eukaryota</taxon>
        <taxon>Fungi</taxon>
        <taxon>Dikarya</taxon>
        <taxon>Ascomycota</taxon>
        <taxon>Saccharomycotina</taxon>
        <taxon>Dipodascomycetes</taxon>
        <taxon>Dipodascales</taxon>
        <taxon>Dipodascaceae</taxon>
        <taxon>Geotrichum</taxon>
    </lineage>
</organism>
<reference evidence="2" key="1">
    <citation type="submission" date="2014-03" db="EMBL/GenBank/DDBJ databases">
        <authorList>
            <person name="Casaregola S."/>
        </authorList>
    </citation>
    <scope>NUCLEOTIDE SEQUENCE [LARGE SCALE GENOMIC DNA]</scope>
    <source>
        <strain evidence="2">CLIB 918</strain>
    </source>
</reference>